<dbReference type="PANTHER" id="PTHR43547">
    <property type="entry name" value="TWO-COMPONENT HISTIDINE KINASE"/>
    <property type="match status" value="1"/>
</dbReference>
<dbReference type="SMART" id="SM00387">
    <property type="entry name" value="HATPase_c"/>
    <property type="match status" value="1"/>
</dbReference>
<comment type="catalytic activity">
    <reaction evidence="1">
        <text>ATP + protein L-histidine = ADP + protein N-phospho-L-histidine.</text>
        <dbReference type="EC" id="2.7.13.3"/>
    </reaction>
</comment>
<dbReference type="Pfam" id="PF02518">
    <property type="entry name" value="HATPase_c"/>
    <property type="match status" value="1"/>
</dbReference>
<proteinExistence type="predicted"/>
<protein>
    <recommendedName>
        <fullName evidence="2">histidine kinase</fullName>
        <ecNumber evidence="2">2.7.13.3</ecNumber>
    </recommendedName>
</protein>
<feature type="domain" description="Response regulatory" evidence="6">
    <location>
        <begin position="617"/>
        <end position="733"/>
    </location>
</feature>
<dbReference type="InterPro" id="IPR004358">
    <property type="entry name" value="Sig_transdc_His_kin-like_C"/>
</dbReference>
<feature type="domain" description="Histidine kinase" evidence="5">
    <location>
        <begin position="389"/>
        <end position="597"/>
    </location>
</feature>
<evidence type="ECO:0000256" key="4">
    <source>
        <dbReference type="PROSITE-ProRule" id="PRU00169"/>
    </source>
</evidence>
<dbReference type="CDD" id="cd00082">
    <property type="entry name" value="HisKA"/>
    <property type="match status" value="1"/>
</dbReference>
<evidence type="ECO:0000256" key="1">
    <source>
        <dbReference type="ARBA" id="ARBA00000085"/>
    </source>
</evidence>
<evidence type="ECO:0000256" key="3">
    <source>
        <dbReference type="ARBA" id="ARBA00022553"/>
    </source>
</evidence>
<evidence type="ECO:0000256" key="2">
    <source>
        <dbReference type="ARBA" id="ARBA00012438"/>
    </source>
</evidence>
<sequence length="734" mass="82670">MMKRILVVDNDKLILEFMRDILSEQGYEVITVANGLSALDVLRKNKLDVIFVDLVMSNIDGKKLCKVIRGMDKFKETLLIILTATATEDKEVNISDLGANFCVAKGPFKEMRQNILDLCRKYENGVLPDSSEKMIGIQSYHRRRITEELLVVKKHFETILQRLIEGVLEVTPTGRIIYANSTAVKLIGKAEEELLGLDFVRLFAAADRQHVREFLEAREPSRKDITADSPLHLNNHLVLLDILPIESDSMIVILNDVSKYKQAEAQLYHEKERFRLLVEKSPLGISLIGKDGLFKYINPQFTEIFGYTLEDIDIQPEFAQLCLAQSPEEGKTAILTCTDGSQKTINYKQMKMDSGEQIVVFEDITEKILLEEQIQHAQKMESLGVIASGVAHNFRNILTGILSTSEVMQFKYKEDPYLQEKLQRINTFVERGTDLIRGLMLFSRKEPQKEHTTINLSNILKETYTIISEYFDKMVQVRIKIPTSLYVEADYARLSQVFLNLCNNARDAMPAGGQLTIEAREEAGQGVIIISDTGSGMTAGIRKKCFDPFFTTKDTGLGTGLGLSTAYGIIKNYGGNIECFSEPDKGTTFTIFLPLAPAQKPEQMKFQNSTEVGKGEKILVVDDEKEILLALEELLIQLGYTVKTVRDGQTALDLFSTWQPACVLLDRSMPVMDGLSCARKIIELDPEARIVIISGYDAEEQENLDEDIRPFIKGYLTKPIKATTLGSLLQILLK</sequence>
<dbReference type="Pfam" id="PF13188">
    <property type="entry name" value="PAS_8"/>
    <property type="match status" value="1"/>
</dbReference>
<dbReference type="EMBL" id="JBHPBY010000204">
    <property type="protein sequence ID" value="MFC1851582.1"/>
    <property type="molecule type" value="Genomic_DNA"/>
</dbReference>
<dbReference type="PROSITE" id="PS50110">
    <property type="entry name" value="RESPONSE_REGULATORY"/>
    <property type="match status" value="2"/>
</dbReference>
<dbReference type="CDD" id="cd00130">
    <property type="entry name" value="PAS"/>
    <property type="match status" value="1"/>
</dbReference>
<dbReference type="InterPro" id="IPR013767">
    <property type="entry name" value="PAS_fold"/>
</dbReference>
<name>A0ABV6YZF8_UNCC1</name>
<dbReference type="Gene3D" id="3.30.450.20">
    <property type="entry name" value="PAS domain"/>
    <property type="match status" value="2"/>
</dbReference>
<dbReference type="Gene3D" id="1.10.287.130">
    <property type="match status" value="1"/>
</dbReference>
<dbReference type="InterPro" id="IPR011006">
    <property type="entry name" value="CheY-like_superfamily"/>
</dbReference>
<dbReference type="InterPro" id="IPR036890">
    <property type="entry name" value="HATPase_C_sf"/>
</dbReference>
<dbReference type="Pfam" id="PF00989">
    <property type="entry name" value="PAS"/>
    <property type="match status" value="1"/>
</dbReference>
<dbReference type="InterPro" id="IPR003594">
    <property type="entry name" value="HATPase_dom"/>
</dbReference>
<gene>
    <name evidence="8" type="ORF">ACFL27_15435</name>
</gene>
<dbReference type="EC" id="2.7.13.3" evidence="2"/>
<keyword evidence="3 4" id="KW-0597">Phosphoprotein</keyword>
<comment type="caution">
    <text evidence="8">The sequence shown here is derived from an EMBL/GenBank/DDBJ whole genome shotgun (WGS) entry which is preliminary data.</text>
</comment>
<dbReference type="PROSITE" id="PS50112">
    <property type="entry name" value="PAS"/>
    <property type="match status" value="2"/>
</dbReference>
<dbReference type="PANTHER" id="PTHR43547:SF2">
    <property type="entry name" value="HYBRID SIGNAL TRANSDUCTION HISTIDINE KINASE C"/>
    <property type="match status" value="1"/>
</dbReference>
<feature type="domain" description="PAS" evidence="7">
    <location>
        <begin position="270"/>
        <end position="312"/>
    </location>
</feature>
<dbReference type="SUPFAM" id="SSF55785">
    <property type="entry name" value="PYP-like sensor domain (PAS domain)"/>
    <property type="match status" value="2"/>
</dbReference>
<feature type="modified residue" description="4-aspartylphosphate" evidence="4">
    <location>
        <position position="53"/>
    </location>
</feature>
<reference evidence="8 9" key="1">
    <citation type="submission" date="2024-09" db="EMBL/GenBank/DDBJ databases">
        <title>Laminarin stimulates single cell rates of sulfate reduction while oxygen inhibits transcriptomic activity in coastal marine sediment.</title>
        <authorList>
            <person name="Lindsay M."/>
            <person name="Orcutt B."/>
            <person name="Emerson D."/>
            <person name="Stepanauskas R."/>
            <person name="D'Angelo T."/>
        </authorList>
    </citation>
    <scope>NUCLEOTIDE SEQUENCE [LARGE SCALE GENOMIC DNA]</scope>
    <source>
        <strain evidence="8">SAG AM-311-K15</strain>
    </source>
</reference>
<dbReference type="SUPFAM" id="SSF47384">
    <property type="entry name" value="Homodimeric domain of signal transducing histidine kinase"/>
    <property type="match status" value="1"/>
</dbReference>
<dbReference type="InterPro" id="IPR005467">
    <property type="entry name" value="His_kinase_dom"/>
</dbReference>
<dbReference type="InterPro" id="IPR000014">
    <property type="entry name" value="PAS"/>
</dbReference>
<organism evidence="8 9">
    <name type="scientific">candidate division CSSED10-310 bacterium</name>
    <dbReference type="NCBI Taxonomy" id="2855610"/>
    <lineage>
        <taxon>Bacteria</taxon>
        <taxon>Bacteria division CSSED10-310</taxon>
    </lineage>
</organism>
<feature type="domain" description="Response regulatory" evidence="6">
    <location>
        <begin position="4"/>
        <end position="120"/>
    </location>
</feature>
<evidence type="ECO:0000313" key="9">
    <source>
        <dbReference type="Proteomes" id="UP001594351"/>
    </source>
</evidence>
<dbReference type="PRINTS" id="PR00344">
    <property type="entry name" value="BCTRLSENSOR"/>
</dbReference>
<dbReference type="Gene3D" id="3.30.565.10">
    <property type="entry name" value="Histidine kinase-like ATPase, C-terminal domain"/>
    <property type="match status" value="1"/>
</dbReference>
<dbReference type="PROSITE" id="PS50109">
    <property type="entry name" value="HIS_KIN"/>
    <property type="match status" value="1"/>
</dbReference>
<dbReference type="SUPFAM" id="SSF55874">
    <property type="entry name" value="ATPase domain of HSP90 chaperone/DNA topoisomerase II/histidine kinase"/>
    <property type="match status" value="1"/>
</dbReference>
<dbReference type="Proteomes" id="UP001594351">
    <property type="component" value="Unassembled WGS sequence"/>
</dbReference>
<dbReference type="InterPro" id="IPR003661">
    <property type="entry name" value="HisK_dim/P_dom"/>
</dbReference>
<feature type="domain" description="PAS" evidence="7">
    <location>
        <begin position="152"/>
        <end position="216"/>
    </location>
</feature>
<dbReference type="CDD" id="cd17546">
    <property type="entry name" value="REC_hyHK_CKI1_RcsC-like"/>
    <property type="match status" value="1"/>
</dbReference>
<dbReference type="Gene3D" id="3.40.50.2300">
    <property type="match status" value="2"/>
</dbReference>
<evidence type="ECO:0000259" key="7">
    <source>
        <dbReference type="PROSITE" id="PS50112"/>
    </source>
</evidence>
<dbReference type="InterPro" id="IPR036097">
    <property type="entry name" value="HisK_dim/P_sf"/>
</dbReference>
<dbReference type="SMART" id="SM00091">
    <property type="entry name" value="PAS"/>
    <property type="match status" value="2"/>
</dbReference>
<dbReference type="Pfam" id="PF00072">
    <property type="entry name" value="Response_reg"/>
    <property type="match status" value="2"/>
</dbReference>
<dbReference type="InterPro" id="IPR001789">
    <property type="entry name" value="Sig_transdc_resp-reg_receiver"/>
</dbReference>
<dbReference type="SMART" id="SM00448">
    <property type="entry name" value="REC"/>
    <property type="match status" value="2"/>
</dbReference>
<dbReference type="NCBIfam" id="TIGR00229">
    <property type="entry name" value="sensory_box"/>
    <property type="match status" value="2"/>
</dbReference>
<dbReference type="CDD" id="cd00156">
    <property type="entry name" value="REC"/>
    <property type="match status" value="1"/>
</dbReference>
<dbReference type="SUPFAM" id="SSF52172">
    <property type="entry name" value="CheY-like"/>
    <property type="match status" value="2"/>
</dbReference>
<accession>A0ABV6YZF8</accession>
<evidence type="ECO:0000313" key="8">
    <source>
        <dbReference type="EMBL" id="MFC1851582.1"/>
    </source>
</evidence>
<feature type="modified residue" description="4-aspartylphosphate" evidence="4">
    <location>
        <position position="666"/>
    </location>
</feature>
<evidence type="ECO:0000259" key="5">
    <source>
        <dbReference type="PROSITE" id="PS50109"/>
    </source>
</evidence>
<keyword evidence="9" id="KW-1185">Reference proteome</keyword>
<dbReference type="InterPro" id="IPR035965">
    <property type="entry name" value="PAS-like_dom_sf"/>
</dbReference>
<evidence type="ECO:0000259" key="6">
    <source>
        <dbReference type="PROSITE" id="PS50110"/>
    </source>
</evidence>